<feature type="chain" id="PRO_5003822059" description="Secreted protein" evidence="1">
    <location>
        <begin position="18"/>
        <end position="102"/>
    </location>
</feature>
<proteinExistence type="predicted"/>
<evidence type="ECO:0008006" key="4">
    <source>
        <dbReference type="Google" id="ProtNLM"/>
    </source>
</evidence>
<gene>
    <name evidence="2" type="ORF">WUBG_09293</name>
</gene>
<feature type="signal peptide" evidence="1">
    <location>
        <begin position="1"/>
        <end position="17"/>
    </location>
</feature>
<dbReference type="AlphaFoldDB" id="J9EC93"/>
<sequence>MSIQLFLYADVLLVVDAICHNGWASEATYVEPSRWTTVTVLKVELICVVYVVSRAHSLQNDNKIAALTRGQRFLRQRANQLKAVCPCYNMVQQIPLTSTQSQ</sequence>
<organism evidence="2 3">
    <name type="scientific">Wuchereria bancrofti</name>
    <dbReference type="NCBI Taxonomy" id="6293"/>
    <lineage>
        <taxon>Eukaryota</taxon>
        <taxon>Metazoa</taxon>
        <taxon>Ecdysozoa</taxon>
        <taxon>Nematoda</taxon>
        <taxon>Chromadorea</taxon>
        <taxon>Rhabditida</taxon>
        <taxon>Spirurina</taxon>
        <taxon>Spiruromorpha</taxon>
        <taxon>Filarioidea</taxon>
        <taxon>Onchocercidae</taxon>
        <taxon>Wuchereria</taxon>
    </lineage>
</organism>
<feature type="non-terminal residue" evidence="2">
    <location>
        <position position="102"/>
    </location>
</feature>
<name>J9EC93_WUCBA</name>
<reference evidence="3" key="1">
    <citation type="submission" date="2012-08" db="EMBL/GenBank/DDBJ databases">
        <title>The Genome Sequence of Wuchereria bancrofti.</title>
        <authorList>
            <person name="Nutman T.B."/>
            <person name="Fink D.L."/>
            <person name="Russ C."/>
            <person name="Young S."/>
            <person name="Zeng Q."/>
            <person name="Koehrsen M."/>
            <person name="Alvarado L."/>
            <person name="Berlin A."/>
            <person name="Chapman S.B."/>
            <person name="Chen Z."/>
            <person name="Freedman E."/>
            <person name="Gellesch M."/>
            <person name="Goldberg J."/>
            <person name="Griggs A."/>
            <person name="Gujja S."/>
            <person name="Heilman E.R."/>
            <person name="Heiman D."/>
            <person name="Hepburn T."/>
            <person name="Howarth C."/>
            <person name="Jen D."/>
            <person name="Larson L."/>
            <person name="Lewis B."/>
            <person name="Mehta T."/>
            <person name="Park D."/>
            <person name="Pearson M."/>
            <person name="Roberts A."/>
            <person name="Saif S."/>
            <person name="Shea T."/>
            <person name="Shenoy N."/>
            <person name="Sisk P."/>
            <person name="Stolte C."/>
            <person name="Sykes S."/>
            <person name="Walk T."/>
            <person name="White J."/>
            <person name="Yandava C."/>
            <person name="Haas B."/>
            <person name="Henn M.R."/>
            <person name="Nusbaum C."/>
            <person name="Birren B."/>
        </authorList>
    </citation>
    <scope>NUCLEOTIDE SEQUENCE [LARGE SCALE GENOMIC DNA]</scope>
    <source>
        <strain evidence="3">NA</strain>
    </source>
</reference>
<accession>J9EC93</accession>
<evidence type="ECO:0000313" key="3">
    <source>
        <dbReference type="Proteomes" id="UP000004810"/>
    </source>
</evidence>
<dbReference type="Proteomes" id="UP000004810">
    <property type="component" value="Unassembled WGS sequence"/>
</dbReference>
<evidence type="ECO:0000313" key="2">
    <source>
        <dbReference type="EMBL" id="EJW79798.1"/>
    </source>
</evidence>
<dbReference type="EMBL" id="ADBV01005102">
    <property type="protein sequence ID" value="EJW79798.1"/>
    <property type="molecule type" value="Genomic_DNA"/>
</dbReference>
<evidence type="ECO:0000256" key="1">
    <source>
        <dbReference type="SAM" id="SignalP"/>
    </source>
</evidence>
<protein>
    <recommendedName>
        <fullName evidence="4">Secreted protein</fullName>
    </recommendedName>
</protein>
<keyword evidence="1" id="KW-0732">Signal</keyword>
<comment type="caution">
    <text evidence="2">The sequence shown here is derived from an EMBL/GenBank/DDBJ whole genome shotgun (WGS) entry which is preliminary data.</text>
</comment>